<dbReference type="AlphaFoldDB" id="A0A3A6PB75"/>
<keyword evidence="1" id="KW-0812">Transmembrane</keyword>
<gene>
    <name evidence="2" type="ORF">D3P09_21985</name>
</gene>
<feature type="transmembrane region" description="Helical" evidence="1">
    <location>
        <begin position="7"/>
        <end position="27"/>
    </location>
</feature>
<proteinExistence type="predicted"/>
<keyword evidence="1" id="KW-0472">Membrane</keyword>
<sequence length="97" mass="10904">MINKSLAAESLIISILILLVGVIWHIVQKLIQGYAAAKKYVPDLVNNYESVHYLQREVSFGFIQSSFGLRTILLMGAGFIAIALIYYAVRMLLSRML</sequence>
<dbReference type="OrthoDB" id="2622736at2"/>
<dbReference type="Proteomes" id="UP000267798">
    <property type="component" value="Unassembled WGS sequence"/>
</dbReference>
<evidence type="ECO:0000313" key="3">
    <source>
        <dbReference type="Proteomes" id="UP000267798"/>
    </source>
</evidence>
<dbReference type="EMBL" id="QXQB01000005">
    <property type="protein sequence ID" value="RJX37647.1"/>
    <property type="molecule type" value="Genomic_DNA"/>
</dbReference>
<evidence type="ECO:0000256" key="1">
    <source>
        <dbReference type="SAM" id="Phobius"/>
    </source>
</evidence>
<dbReference type="RefSeq" id="WP_120113572.1">
    <property type="nucleotide sequence ID" value="NZ_QXQB01000005.1"/>
</dbReference>
<reference evidence="2 3" key="1">
    <citation type="submission" date="2018-09" db="EMBL/GenBank/DDBJ databases">
        <title>Paenibacillus aracenensis nov. sp. isolated from a cave in southern Spain.</title>
        <authorList>
            <person name="Jurado V."/>
            <person name="Gutierrez-Patricio S."/>
            <person name="Gonzalez-Pimentel J.L."/>
            <person name="Miller A.Z."/>
            <person name="Laiz L."/>
            <person name="Saiz-Jimenez C."/>
        </authorList>
    </citation>
    <scope>NUCLEOTIDE SEQUENCE [LARGE SCALE GENOMIC DNA]</scope>
    <source>
        <strain evidence="2 3">JCM 19203</strain>
    </source>
</reference>
<accession>A0A3A6PB75</accession>
<feature type="transmembrane region" description="Helical" evidence="1">
    <location>
        <begin position="67"/>
        <end position="89"/>
    </location>
</feature>
<organism evidence="2 3">
    <name type="scientific">Paenibacillus pinisoli</name>
    <dbReference type="NCBI Taxonomy" id="1276110"/>
    <lineage>
        <taxon>Bacteria</taxon>
        <taxon>Bacillati</taxon>
        <taxon>Bacillota</taxon>
        <taxon>Bacilli</taxon>
        <taxon>Bacillales</taxon>
        <taxon>Paenibacillaceae</taxon>
        <taxon>Paenibacillus</taxon>
    </lineage>
</organism>
<keyword evidence="3" id="KW-1185">Reference proteome</keyword>
<keyword evidence="1" id="KW-1133">Transmembrane helix</keyword>
<comment type="caution">
    <text evidence="2">The sequence shown here is derived from an EMBL/GenBank/DDBJ whole genome shotgun (WGS) entry which is preliminary data.</text>
</comment>
<evidence type="ECO:0000313" key="2">
    <source>
        <dbReference type="EMBL" id="RJX37647.1"/>
    </source>
</evidence>
<name>A0A3A6PB75_9BACL</name>
<protein>
    <submittedName>
        <fullName evidence="2">Uncharacterized protein</fullName>
    </submittedName>
</protein>